<comment type="caution">
    <text evidence="2">The sequence shown here is derived from an EMBL/GenBank/DDBJ whole genome shotgun (WGS) entry which is preliminary data.</text>
</comment>
<reference evidence="2 3" key="1">
    <citation type="submission" date="2021-07" db="EMBL/GenBank/DDBJ databases">
        <title>Thermus aquaticus gen. n. and sp. n., a nonsporulating extreme thermophile.</title>
        <authorList>
            <person name="Hu C.-J."/>
            <person name="Li W.-J."/>
            <person name="Xian W.-D."/>
        </authorList>
    </citation>
    <scope>NUCLEOTIDE SEQUENCE [LARGE SCALE GENOMIC DNA]</scope>
    <source>
        <strain evidence="2 3">SYSU G05001</strain>
    </source>
</reference>
<keyword evidence="3" id="KW-1185">Reference proteome</keyword>
<feature type="transmembrane region" description="Helical" evidence="1">
    <location>
        <begin position="56"/>
        <end position="76"/>
    </location>
</feature>
<dbReference type="Proteomes" id="UP000724268">
    <property type="component" value="Unassembled WGS sequence"/>
</dbReference>
<evidence type="ECO:0000256" key="1">
    <source>
        <dbReference type="SAM" id="Phobius"/>
    </source>
</evidence>
<organism evidence="2 3">
    <name type="scientific">Thermus brevis</name>
    <dbReference type="NCBI Taxonomy" id="2862456"/>
    <lineage>
        <taxon>Bacteria</taxon>
        <taxon>Thermotogati</taxon>
        <taxon>Deinococcota</taxon>
        <taxon>Deinococci</taxon>
        <taxon>Thermales</taxon>
        <taxon>Thermaceae</taxon>
        <taxon>Thermus</taxon>
    </lineage>
</organism>
<evidence type="ECO:0000313" key="3">
    <source>
        <dbReference type="Proteomes" id="UP000724268"/>
    </source>
</evidence>
<gene>
    <name evidence="2" type="ORF">KZX47_08880</name>
</gene>
<protein>
    <submittedName>
        <fullName evidence="2">Uncharacterized protein</fullName>
    </submittedName>
</protein>
<keyword evidence="1" id="KW-1133">Transmembrane helix</keyword>
<sequence>MEKAYLEILEGIVEELARLGAPEDRLRPLRERLLALKVVRMMAKDAPPTPLWGRPLFWTALALLLAVVGALLGLPVHRLFP</sequence>
<accession>A0ABS6ZZ03</accession>
<proteinExistence type="predicted"/>
<evidence type="ECO:0000313" key="2">
    <source>
        <dbReference type="EMBL" id="MBW6395260.1"/>
    </source>
</evidence>
<dbReference type="RefSeq" id="WP_219759784.1">
    <property type="nucleotide sequence ID" value="NZ_JAHXRS010000015.1"/>
</dbReference>
<dbReference type="EMBL" id="JAHXRS010000015">
    <property type="protein sequence ID" value="MBW6395260.1"/>
    <property type="molecule type" value="Genomic_DNA"/>
</dbReference>
<name>A0ABS6ZZ03_9DEIN</name>
<keyword evidence="1" id="KW-0812">Transmembrane</keyword>
<keyword evidence="1" id="KW-0472">Membrane</keyword>